<reference evidence="1 2" key="1">
    <citation type="submission" date="2020-08" db="EMBL/GenBank/DDBJ databases">
        <title>Genome public.</title>
        <authorList>
            <person name="Liu C."/>
            <person name="Sun Q."/>
        </authorList>
    </citation>
    <scope>NUCLEOTIDE SEQUENCE [LARGE SCALE GENOMIC DNA]</scope>
    <source>
        <strain evidence="1 2">BX0805</strain>
    </source>
</reference>
<evidence type="ECO:0000313" key="2">
    <source>
        <dbReference type="Proteomes" id="UP000621540"/>
    </source>
</evidence>
<dbReference type="EMBL" id="JACOQH010000010">
    <property type="protein sequence ID" value="MBC5754746.1"/>
    <property type="molecule type" value="Genomic_DNA"/>
</dbReference>
<keyword evidence="2" id="KW-1185">Reference proteome</keyword>
<comment type="caution">
    <text evidence="1">The sequence shown here is derived from an EMBL/GenBank/DDBJ whole genome shotgun (WGS) entry which is preliminary data.</text>
</comment>
<name>A0ABR7ID02_9FIRM</name>
<evidence type="ECO:0000313" key="1">
    <source>
        <dbReference type="EMBL" id="MBC5754746.1"/>
    </source>
</evidence>
<proteinExistence type="predicted"/>
<sequence length="64" mass="7131">MEKERFLSLKGNHSCGSAFYHAVSHLLAGKNIHQPDGGYPERNGISDKKRDIFTLQTAFRGKGI</sequence>
<dbReference type="Proteomes" id="UP000621540">
    <property type="component" value="Unassembled WGS sequence"/>
</dbReference>
<dbReference type="RefSeq" id="WP_186982612.1">
    <property type="nucleotide sequence ID" value="NZ_JACOQH010000010.1"/>
</dbReference>
<gene>
    <name evidence="1" type="ORF">H8Z76_12140</name>
</gene>
<accession>A0ABR7ID02</accession>
<protein>
    <submittedName>
        <fullName evidence="1">Uncharacterized protein</fullName>
    </submittedName>
</protein>
<organism evidence="1 2">
    <name type="scientific">Roseburia yibonii</name>
    <dbReference type="NCBI Taxonomy" id="2763063"/>
    <lineage>
        <taxon>Bacteria</taxon>
        <taxon>Bacillati</taxon>
        <taxon>Bacillota</taxon>
        <taxon>Clostridia</taxon>
        <taxon>Lachnospirales</taxon>
        <taxon>Lachnospiraceae</taxon>
        <taxon>Roseburia</taxon>
    </lineage>
</organism>